<dbReference type="RefSeq" id="WP_320510870.1">
    <property type="nucleotide sequence ID" value="NZ_JAXCLW010000014.1"/>
</dbReference>
<gene>
    <name evidence="3" type="ORF">SMD27_23360</name>
</gene>
<dbReference type="InterPro" id="IPR016181">
    <property type="entry name" value="Acyl_CoA_acyltransferase"/>
</dbReference>
<dbReference type="InterPro" id="IPR038740">
    <property type="entry name" value="BioF2-like_GNAT_dom"/>
</dbReference>
<evidence type="ECO:0000313" key="4">
    <source>
        <dbReference type="Proteomes" id="UP001279642"/>
    </source>
</evidence>
<keyword evidence="3" id="KW-0808">Transferase</keyword>
<keyword evidence="3" id="KW-0012">Acyltransferase</keyword>
<accession>A0ABU5EH86</accession>
<evidence type="ECO:0000256" key="1">
    <source>
        <dbReference type="SAM" id="MobiDB-lite"/>
    </source>
</evidence>
<dbReference type="Gene3D" id="3.40.630.30">
    <property type="match status" value="1"/>
</dbReference>
<evidence type="ECO:0000259" key="2">
    <source>
        <dbReference type="Pfam" id="PF13480"/>
    </source>
</evidence>
<dbReference type="EMBL" id="JAXCLW010000014">
    <property type="protein sequence ID" value="MDY0885794.1"/>
    <property type="molecule type" value="Genomic_DNA"/>
</dbReference>
<dbReference type="Proteomes" id="UP001279642">
    <property type="component" value="Unassembled WGS sequence"/>
</dbReference>
<comment type="caution">
    <text evidence="3">The sequence shown here is derived from an EMBL/GenBank/DDBJ whole genome shotgun (WGS) entry which is preliminary data.</text>
</comment>
<evidence type="ECO:0000313" key="3">
    <source>
        <dbReference type="EMBL" id="MDY0885794.1"/>
    </source>
</evidence>
<dbReference type="GO" id="GO:0016746">
    <property type="term" value="F:acyltransferase activity"/>
    <property type="evidence" value="ECO:0007669"/>
    <property type="project" value="UniProtKB-KW"/>
</dbReference>
<dbReference type="EC" id="2.3.1.-" evidence="3"/>
<organism evidence="3 4">
    <name type="scientific">Dongia soli</name>
    <dbReference type="NCBI Taxonomy" id="600628"/>
    <lineage>
        <taxon>Bacteria</taxon>
        <taxon>Pseudomonadati</taxon>
        <taxon>Pseudomonadota</taxon>
        <taxon>Alphaproteobacteria</taxon>
        <taxon>Rhodospirillales</taxon>
        <taxon>Dongiaceae</taxon>
        <taxon>Dongia</taxon>
    </lineage>
</organism>
<name>A0ABU5EH86_9PROT</name>
<dbReference type="Pfam" id="PF13480">
    <property type="entry name" value="Acetyltransf_6"/>
    <property type="match status" value="1"/>
</dbReference>
<proteinExistence type="predicted"/>
<dbReference type="SUPFAM" id="SSF55729">
    <property type="entry name" value="Acyl-CoA N-acyltransferases (Nat)"/>
    <property type="match status" value="1"/>
</dbReference>
<feature type="region of interest" description="Disordered" evidence="1">
    <location>
        <begin position="356"/>
        <end position="380"/>
    </location>
</feature>
<reference evidence="3 4" key="1">
    <citation type="journal article" date="2016" name="Antonie Van Leeuwenhoek">
        <title>Dongia soli sp. nov., isolated from soil from Dokdo, Korea.</title>
        <authorList>
            <person name="Kim D.U."/>
            <person name="Lee H."/>
            <person name="Kim H."/>
            <person name="Kim S.G."/>
            <person name="Ka J.O."/>
        </authorList>
    </citation>
    <scope>NUCLEOTIDE SEQUENCE [LARGE SCALE GENOMIC DNA]</scope>
    <source>
        <strain evidence="3 4">D78</strain>
    </source>
</reference>
<protein>
    <submittedName>
        <fullName evidence="3">GNAT family N-acetyltransferase</fullName>
        <ecNumber evidence="3">2.3.1.-</ecNumber>
    </submittedName>
</protein>
<feature type="domain" description="BioF2-like acetyltransferase" evidence="2">
    <location>
        <begin position="170"/>
        <end position="314"/>
    </location>
</feature>
<sequence length="380" mass="43429">MAELELVKSPERFRVLKPYWDDLWQRCENAGAFQSFDICLKIWEAIAAPAGRKLCCVLGWDQGRLIAVWPLVTQRKLLWTYLRPLEAYDAECASALLDDAIDHAQWIATAWAALRHQSGADIAILPHLELTSPMQAILSGHRFEEEPGVAVHVPLRDESGWESYYASLGKSHRRTHAKSVRRLAELGHIEAEVVEPGDHRGPALIDWLLVQKRIWAERNNKKGPWLYARSFRDFLVSYHADRQAKPACRLMLLTLNGEPLVVQVYFCGQRTLHGMIGGFDPRYQKQSPGILANEHLLRWAMERHLDCYLGLGAEPNKTFWSRNRVTEVRSYRISLSWRGDAANWLRALKQRKSSAKWVNPVPEPESQEIGGAMGRSEARP</sequence>
<keyword evidence="4" id="KW-1185">Reference proteome</keyword>